<sequence>MPLRSTATARQERLGIELRRMREAAGITARETAKLLGTDPGKVSHIESGRLGVSEERLRRLAAFYSCVDSDLIDALAAITYEQRGQGWWEEYRGVVSLRLLDLAELEYRSTGLSHFEVLHIPGLLQTEESALAIFAYAVPELPTPDVESRLAFRMHRQKALDRDPSLPYEVIIHEAALRTKVGTTAIARAQLHHILTASERPNVTLRVVPFKVEGFGGTGFSMLYANGPVPQLDTVQIDAAHDCVFVNNHPQLAKYRLVLDKIRSASLPPGRSRDLIRQVARDL</sequence>
<evidence type="ECO:0000313" key="3">
    <source>
        <dbReference type="Proteomes" id="UP000218944"/>
    </source>
</evidence>
<dbReference type="AlphaFoldDB" id="A0A2A2DF19"/>
<comment type="caution">
    <text evidence="2">The sequence shown here is derived from an EMBL/GenBank/DDBJ whole genome shotgun (WGS) entry which is preliminary data.</text>
</comment>
<organism evidence="2 3">
    <name type="scientific">Streptomyces albireticuli</name>
    <dbReference type="NCBI Taxonomy" id="1940"/>
    <lineage>
        <taxon>Bacteria</taxon>
        <taxon>Bacillati</taxon>
        <taxon>Actinomycetota</taxon>
        <taxon>Actinomycetes</taxon>
        <taxon>Kitasatosporales</taxon>
        <taxon>Streptomycetaceae</taxon>
        <taxon>Streptomyces</taxon>
    </lineage>
</organism>
<dbReference type="Gene3D" id="1.10.260.40">
    <property type="entry name" value="lambda repressor-like DNA-binding domains"/>
    <property type="match status" value="1"/>
</dbReference>
<dbReference type="InterPro" id="IPR010982">
    <property type="entry name" value="Lambda_DNA-bd_dom_sf"/>
</dbReference>
<dbReference type="PROSITE" id="PS50943">
    <property type="entry name" value="HTH_CROC1"/>
    <property type="match status" value="1"/>
</dbReference>
<reference evidence="2 3" key="1">
    <citation type="submission" date="2017-08" db="EMBL/GenBank/DDBJ databases">
        <title>Genome sequence of Streptomyces albireticuli NRRL B-1670.</title>
        <authorList>
            <person name="Graham D.E."/>
            <person name="Mahan K.M."/>
            <person name="Klingeman D.M."/>
            <person name="Hettich R.L."/>
            <person name="Parry R.J."/>
            <person name="Spain J.C."/>
        </authorList>
    </citation>
    <scope>NUCLEOTIDE SEQUENCE [LARGE SCALE GENOMIC DNA]</scope>
    <source>
        <strain evidence="2 3">NRRL B-1670</strain>
    </source>
</reference>
<evidence type="ECO:0000313" key="2">
    <source>
        <dbReference type="EMBL" id="PAU50124.1"/>
    </source>
</evidence>
<feature type="domain" description="HTH cro/C1-type" evidence="1">
    <location>
        <begin position="18"/>
        <end position="73"/>
    </location>
</feature>
<dbReference type="InterPro" id="IPR043917">
    <property type="entry name" value="DUF5753"/>
</dbReference>
<dbReference type="Pfam" id="PF13560">
    <property type="entry name" value="HTH_31"/>
    <property type="match status" value="1"/>
</dbReference>
<dbReference type="CDD" id="cd00093">
    <property type="entry name" value="HTH_XRE"/>
    <property type="match status" value="1"/>
</dbReference>
<dbReference type="SUPFAM" id="SSF47413">
    <property type="entry name" value="lambda repressor-like DNA-binding domains"/>
    <property type="match status" value="1"/>
</dbReference>
<accession>A0A2A2DF19</accession>
<dbReference type="EMBL" id="NSJV01000084">
    <property type="protein sequence ID" value="PAU50124.1"/>
    <property type="molecule type" value="Genomic_DNA"/>
</dbReference>
<dbReference type="GO" id="GO:0003677">
    <property type="term" value="F:DNA binding"/>
    <property type="evidence" value="ECO:0007669"/>
    <property type="project" value="InterPro"/>
</dbReference>
<proteinExistence type="predicted"/>
<dbReference type="RefSeq" id="WP_095579097.1">
    <property type="nucleotide sequence ID" value="NZ_JAJQQQ010000005.1"/>
</dbReference>
<keyword evidence="3" id="KW-1185">Reference proteome</keyword>
<dbReference type="SMART" id="SM00530">
    <property type="entry name" value="HTH_XRE"/>
    <property type="match status" value="1"/>
</dbReference>
<dbReference type="Proteomes" id="UP000218944">
    <property type="component" value="Unassembled WGS sequence"/>
</dbReference>
<dbReference type="Pfam" id="PF19054">
    <property type="entry name" value="DUF5753"/>
    <property type="match status" value="1"/>
</dbReference>
<protein>
    <submittedName>
        <fullName evidence="2">Transcriptional regulator</fullName>
    </submittedName>
</protein>
<gene>
    <name evidence="2" type="ORF">CK936_04245</name>
</gene>
<evidence type="ECO:0000259" key="1">
    <source>
        <dbReference type="PROSITE" id="PS50943"/>
    </source>
</evidence>
<name>A0A2A2DF19_9ACTN</name>
<dbReference type="InterPro" id="IPR001387">
    <property type="entry name" value="Cro/C1-type_HTH"/>
</dbReference>